<evidence type="ECO:0000256" key="7">
    <source>
        <dbReference type="ARBA" id="ARBA00022833"/>
    </source>
</evidence>
<evidence type="ECO:0000256" key="5">
    <source>
        <dbReference type="ARBA" id="ARBA00022723"/>
    </source>
</evidence>
<dbReference type="InterPro" id="IPR011324">
    <property type="entry name" value="Cytotoxic_necrot_fac-like_cat"/>
</dbReference>
<accession>A0A2S0WKX1</accession>
<proteinExistence type="inferred from homology"/>
<dbReference type="Proteomes" id="UP000244384">
    <property type="component" value="Chromosome"/>
</dbReference>
<keyword evidence="8" id="KW-0186">Copper</keyword>
<sequence length="240" mass="25298">MIWQAGRLGRVELGFTDRSGGTSDGPWESLNLGTSNGDDPERVAENLDRLARELGVDRLVRMTQVHGADVAWVDELGDDEVPVADALLTSTPGVGVLVRVADCVPIVLAAPAEPLAGVVHCGREGLVRGVVPAAVEAMRARGATAIEAWLGPRACGHCYELPQDMVDAVASVVPEARSTTSWGTPAADVGAGVVAQLTALDVRTNDLGAAECTIEHDRWFSYRRQGQQSGRFGAVAVIRP</sequence>
<evidence type="ECO:0000256" key="3">
    <source>
        <dbReference type="ARBA" id="ARBA00007353"/>
    </source>
</evidence>
<dbReference type="Gene3D" id="3.60.140.10">
    <property type="entry name" value="CNF1/YfiH-like putative cysteine hydrolases"/>
    <property type="match status" value="1"/>
</dbReference>
<evidence type="ECO:0000256" key="10">
    <source>
        <dbReference type="ARBA" id="ARBA00048968"/>
    </source>
</evidence>
<organism evidence="13 14">
    <name type="scientific">Aeromicrobium chenweiae</name>
    <dbReference type="NCBI Taxonomy" id="2079793"/>
    <lineage>
        <taxon>Bacteria</taxon>
        <taxon>Bacillati</taxon>
        <taxon>Actinomycetota</taxon>
        <taxon>Actinomycetes</taxon>
        <taxon>Propionibacteriales</taxon>
        <taxon>Nocardioidaceae</taxon>
        <taxon>Aeromicrobium</taxon>
    </lineage>
</organism>
<dbReference type="CDD" id="cd16833">
    <property type="entry name" value="YfiH"/>
    <property type="match status" value="1"/>
</dbReference>
<dbReference type="SMR" id="A0A2S0WKX1"/>
<dbReference type="GO" id="GO:0017061">
    <property type="term" value="F:S-methyl-5-thioadenosine phosphorylase activity"/>
    <property type="evidence" value="ECO:0007669"/>
    <property type="project" value="UniProtKB-EC"/>
</dbReference>
<dbReference type="SUPFAM" id="SSF64438">
    <property type="entry name" value="CNF1/YfiH-like putative cysteine hydrolases"/>
    <property type="match status" value="1"/>
</dbReference>
<comment type="function">
    <text evidence="2">Purine nucleoside enzyme that catalyzes the phosphorolysis of adenosine and inosine nucleosides, yielding D-ribose 1-phosphate and the respective free bases, adenine and hypoxanthine. Also catalyzes the phosphorolysis of S-methyl-5'-thioadenosine into adenine and S-methyl-5-thio-alpha-D-ribose 1-phosphate. Also has adenosine deaminase activity.</text>
</comment>
<dbReference type="GO" id="GO:0005507">
    <property type="term" value="F:copper ion binding"/>
    <property type="evidence" value="ECO:0007669"/>
    <property type="project" value="TreeGrafter"/>
</dbReference>
<dbReference type="RefSeq" id="WP_108577641.1">
    <property type="nucleotide sequence ID" value="NZ_CP026952.1"/>
</dbReference>
<evidence type="ECO:0000256" key="9">
    <source>
        <dbReference type="ARBA" id="ARBA00047989"/>
    </source>
</evidence>
<gene>
    <name evidence="13" type="ORF">C3E78_07170</name>
</gene>
<dbReference type="InterPro" id="IPR003730">
    <property type="entry name" value="Cu_polyphenol_OxRdtase"/>
</dbReference>
<evidence type="ECO:0000313" key="13">
    <source>
        <dbReference type="EMBL" id="AWB91996.1"/>
    </source>
</evidence>
<protein>
    <submittedName>
        <fullName evidence="13">Uncharacterized protein</fullName>
    </submittedName>
</protein>
<comment type="catalytic activity">
    <reaction evidence="10">
        <text>adenosine + phosphate = alpha-D-ribose 1-phosphate + adenine</text>
        <dbReference type="Rhea" id="RHEA:27642"/>
        <dbReference type="ChEBI" id="CHEBI:16335"/>
        <dbReference type="ChEBI" id="CHEBI:16708"/>
        <dbReference type="ChEBI" id="CHEBI:43474"/>
        <dbReference type="ChEBI" id="CHEBI:57720"/>
        <dbReference type="EC" id="2.4.2.1"/>
    </reaction>
    <physiologicalReaction direction="left-to-right" evidence="10">
        <dbReference type="Rhea" id="RHEA:27643"/>
    </physiologicalReaction>
</comment>
<keyword evidence="4" id="KW-0808">Transferase</keyword>
<evidence type="ECO:0000256" key="11">
    <source>
        <dbReference type="ARBA" id="ARBA00049893"/>
    </source>
</evidence>
<dbReference type="Pfam" id="PF02578">
    <property type="entry name" value="Cu-oxidase_4"/>
    <property type="match status" value="1"/>
</dbReference>
<evidence type="ECO:0000256" key="1">
    <source>
        <dbReference type="ARBA" id="ARBA00000553"/>
    </source>
</evidence>
<evidence type="ECO:0000256" key="8">
    <source>
        <dbReference type="ARBA" id="ARBA00023008"/>
    </source>
</evidence>
<dbReference type="PANTHER" id="PTHR30616">
    <property type="entry name" value="UNCHARACTERIZED PROTEIN YFIH"/>
    <property type="match status" value="1"/>
</dbReference>
<name>A0A2S0WKX1_9ACTN</name>
<dbReference type="InterPro" id="IPR038371">
    <property type="entry name" value="Cu_polyphenol_OxRdtase_sf"/>
</dbReference>
<evidence type="ECO:0000313" key="14">
    <source>
        <dbReference type="Proteomes" id="UP000244384"/>
    </source>
</evidence>
<evidence type="ECO:0000256" key="4">
    <source>
        <dbReference type="ARBA" id="ARBA00022679"/>
    </source>
</evidence>
<dbReference type="EMBL" id="CP026952">
    <property type="protein sequence ID" value="AWB91996.1"/>
    <property type="molecule type" value="Genomic_DNA"/>
</dbReference>
<keyword evidence="5" id="KW-0479">Metal-binding</keyword>
<evidence type="ECO:0000256" key="2">
    <source>
        <dbReference type="ARBA" id="ARBA00003215"/>
    </source>
</evidence>
<keyword evidence="6" id="KW-0378">Hydrolase</keyword>
<evidence type="ECO:0000256" key="6">
    <source>
        <dbReference type="ARBA" id="ARBA00022801"/>
    </source>
</evidence>
<dbReference type="AlphaFoldDB" id="A0A2S0WKX1"/>
<reference evidence="14" key="1">
    <citation type="submission" date="2018-01" db="EMBL/GenBank/DDBJ databases">
        <authorList>
            <person name="Li J."/>
        </authorList>
    </citation>
    <scope>NUCLEOTIDE SEQUENCE [LARGE SCALE GENOMIC DNA]</scope>
    <source>
        <strain evidence="14">592</strain>
    </source>
</reference>
<keyword evidence="7" id="KW-0862">Zinc</keyword>
<dbReference type="PANTHER" id="PTHR30616:SF2">
    <property type="entry name" value="PURINE NUCLEOSIDE PHOSPHORYLASE LACC1"/>
    <property type="match status" value="1"/>
</dbReference>
<dbReference type="OrthoDB" id="4279at2"/>
<dbReference type="KEGG" id="aez:C3E78_07170"/>
<comment type="catalytic activity">
    <reaction evidence="1">
        <text>inosine + phosphate = alpha-D-ribose 1-phosphate + hypoxanthine</text>
        <dbReference type="Rhea" id="RHEA:27646"/>
        <dbReference type="ChEBI" id="CHEBI:17368"/>
        <dbReference type="ChEBI" id="CHEBI:17596"/>
        <dbReference type="ChEBI" id="CHEBI:43474"/>
        <dbReference type="ChEBI" id="CHEBI:57720"/>
        <dbReference type="EC" id="2.4.2.1"/>
    </reaction>
    <physiologicalReaction direction="left-to-right" evidence="1">
        <dbReference type="Rhea" id="RHEA:27647"/>
    </physiologicalReaction>
</comment>
<accession>A0A5F2ET93</accession>
<comment type="similarity">
    <text evidence="3">Belongs to the purine nucleoside phosphorylase YfiH/LACC1 family.</text>
</comment>
<feature type="region of interest" description="Disordered" evidence="12">
    <location>
        <begin position="14"/>
        <end position="40"/>
    </location>
</feature>
<dbReference type="GO" id="GO:0016787">
    <property type="term" value="F:hydrolase activity"/>
    <property type="evidence" value="ECO:0007669"/>
    <property type="project" value="UniProtKB-KW"/>
</dbReference>
<keyword evidence="14" id="KW-1185">Reference proteome</keyword>
<comment type="catalytic activity">
    <reaction evidence="11">
        <text>S-methyl-5'-thioadenosine + phosphate = 5-(methylsulfanyl)-alpha-D-ribose 1-phosphate + adenine</text>
        <dbReference type="Rhea" id="RHEA:11852"/>
        <dbReference type="ChEBI" id="CHEBI:16708"/>
        <dbReference type="ChEBI" id="CHEBI:17509"/>
        <dbReference type="ChEBI" id="CHEBI:43474"/>
        <dbReference type="ChEBI" id="CHEBI:58533"/>
        <dbReference type="EC" id="2.4.2.28"/>
    </reaction>
    <physiologicalReaction direction="left-to-right" evidence="11">
        <dbReference type="Rhea" id="RHEA:11853"/>
    </physiologicalReaction>
</comment>
<evidence type="ECO:0000256" key="12">
    <source>
        <dbReference type="SAM" id="MobiDB-lite"/>
    </source>
</evidence>
<comment type="catalytic activity">
    <reaction evidence="9">
        <text>adenosine + H2O + H(+) = inosine + NH4(+)</text>
        <dbReference type="Rhea" id="RHEA:24408"/>
        <dbReference type="ChEBI" id="CHEBI:15377"/>
        <dbReference type="ChEBI" id="CHEBI:15378"/>
        <dbReference type="ChEBI" id="CHEBI:16335"/>
        <dbReference type="ChEBI" id="CHEBI:17596"/>
        <dbReference type="ChEBI" id="CHEBI:28938"/>
        <dbReference type="EC" id="3.5.4.4"/>
    </reaction>
    <physiologicalReaction direction="left-to-right" evidence="9">
        <dbReference type="Rhea" id="RHEA:24409"/>
    </physiologicalReaction>
</comment>